<dbReference type="EMBL" id="UOGF01000034">
    <property type="protein sequence ID" value="VAX27853.1"/>
    <property type="molecule type" value="Genomic_DNA"/>
</dbReference>
<evidence type="ECO:0000313" key="2">
    <source>
        <dbReference type="EMBL" id="VAX27853.1"/>
    </source>
</evidence>
<organism evidence="2">
    <name type="scientific">hydrothermal vent metagenome</name>
    <dbReference type="NCBI Taxonomy" id="652676"/>
    <lineage>
        <taxon>unclassified sequences</taxon>
        <taxon>metagenomes</taxon>
        <taxon>ecological metagenomes</taxon>
    </lineage>
</organism>
<gene>
    <name evidence="2" type="ORF">MNBD_NITROSPIRAE01-1439</name>
</gene>
<sequence length="148" mass="17003">MTQKNPQVDLKHMSSCACFNLRKTTRVITQYYDHSMKSLGLRGTQFTILAALSEAKSVTISHLADFLMMDRTTLTRNLKPLEKQDLLKIIPGADQRTRELRLTRKGHKTFKAAKPLWERTQSEIIDKLGEAKLKKLLFMLNETIAITK</sequence>
<dbReference type="PANTHER" id="PTHR33164">
    <property type="entry name" value="TRANSCRIPTIONAL REGULATOR, MARR FAMILY"/>
    <property type="match status" value="1"/>
</dbReference>
<dbReference type="GO" id="GO:0003700">
    <property type="term" value="F:DNA-binding transcription factor activity"/>
    <property type="evidence" value="ECO:0007669"/>
    <property type="project" value="InterPro"/>
</dbReference>
<dbReference type="InterPro" id="IPR039422">
    <property type="entry name" value="MarR/SlyA-like"/>
</dbReference>
<dbReference type="InterPro" id="IPR036390">
    <property type="entry name" value="WH_DNA-bd_sf"/>
</dbReference>
<dbReference type="GO" id="GO:0006950">
    <property type="term" value="P:response to stress"/>
    <property type="evidence" value="ECO:0007669"/>
    <property type="project" value="TreeGrafter"/>
</dbReference>
<name>A0A3B1CTC4_9ZZZZ</name>
<accession>A0A3B1CTC4</accession>
<protein>
    <submittedName>
        <fullName evidence="2">Transcriptional regulator, MarR family</fullName>
    </submittedName>
</protein>
<dbReference type="Gene3D" id="1.10.10.10">
    <property type="entry name" value="Winged helix-like DNA-binding domain superfamily/Winged helix DNA-binding domain"/>
    <property type="match status" value="1"/>
</dbReference>
<dbReference type="AlphaFoldDB" id="A0A3B1CTC4"/>
<proteinExistence type="predicted"/>
<dbReference type="InterPro" id="IPR000835">
    <property type="entry name" value="HTH_MarR-typ"/>
</dbReference>
<dbReference type="PANTHER" id="PTHR33164:SF105">
    <property type="entry name" value="TRANSCRIPTIONAL REPRESSOR PROTEIN-RELATED"/>
    <property type="match status" value="1"/>
</dbReference>
<feature type="domain" description="HTH marR-type" evidence="1">
    <location>
        <begin position="14"/>
        <end position="145"/>
    </location>
</feature>
<reference evidence="2" key="1">
    <citation type="submission" date="2018-06" db="EMBL/GenBank/DDBJ databases">
        <authorList>
            <person name="Zhirakovskaya E."/>
        </authorList>
    </citation>
    <scope>NUCLEOTIDE SEQUENCE</scope>
</reference>
<evidence type="ECO:0000259" key="1">
    <source>
        <dbReference type="PROSITE" id="PS50995"/>
    </source>
</evidence>
<dbReference type="SMART" id="SM00347">
    <property type="entry name" value="HTH_MARR"/>
    <property type="match status" value="1"/>
</dbReference>
<dbReference type="SUPFAM" id="SSF46785">
    <property type="entry name" value="Winged helix' DNA-binding domain"/>
    <property type="match status" value="1"/>
</dbReference>
<dbReference type="InterPro" id="IPR036388">
    <property type="entry name" value="WH-like_DNA-bd_sf"/>
</dbReference>
<dbReference type="Pfam" id="PF12802">
    <property type="entry name" value="MarR_2"/>
    <property type="match status" value="1"/>
</dbReference>
<dbReference type="PROSITE" id="PS50995">
    <property type="entry name" value="HTH_MARR_2"/>
    <property type="match status" value="1"/>
</dbReference>